<sequence length="333" mass="39740">MNTTLLFLLQFLLILVQSSNTDSINDHLIELKDSSIQETLEKADFSFIYFYSDNCQYCHKFNPTFENLSVLYNNLTNDDNEHKRFQVLKVDARRNPRLRELFKINSFPTLKLLQYETKEIFTYEYGRDLNTLMEYFRQNVHVEPNNANYKSKVSVFQNSTISDFIKNNKNDRLIVFTMSYISDWEDYNYPVHFYQQLASSNKDVEFAICDMELSTDVTDIIADYEISNYPSMIYFDKKGRFKLFHTNSQNHIVNDVLNLSHIEQFINNINNDDITGKWFTSTQELHEYNQQHLDYEGHKFQKIGFNQRQSNNNNNDKLSEEQEYELLLQDLEL</sequence>
<dbReference type="PANTHER" id="PTHR45815">
    <property type="entry name" value="PROTEIN DISULFIDE-ISOMERASE A6"/>
    <property type="match status" value="1"/>
</dbReference>
<dbReference type="GO" id="GO:0015035">
    <property type="term" value="F:protein-disulfide reductase activity"/>
    <property type="evidence" value="ECO:0007669"/>
    <property type="project" value="TreeGrafter"/>
</dbReference>
<feature type="chain" id="PRO_5035243911" description="Thioredoxin domain-containing protein" evidence="1">
    <location>
        <begin position="22"/>
        <end position="333"/>
    </location>
</feature>
<keyword evidence="4" id="KW-1185">Reference proteome</keyword>
<gene>
    <name evidence="3" type="ORF">J8A68_000486</name>
</gene>
<dbReference type="GeneID" id="73467287"/>
<dbReference type="InterPro" id="IPR013766">
    <property type="entry name" value="Thioredoxin_domain"/>
</dbReference>
<dbReference type="OrthoDB" id="10264505at2759"/>
<comment type="caution">
    <text evidence="3">The sequence shown here is derived from an EMBL/GenBank/DDBJ whole genome shotgun (WGS) entry which is preliminary data.</text>
</comment>
<proteinExistence type="predicted"/>
<dbReference type="PANTHER" id="PTHR45815:SF3">
    <property type="entry name" value="PROTEIN DISULFIDE-ISOMERASE A6"/>
    <property type="match status" value="1"/>
</dbReference>
<dbReference type="PROSITE" id="PS51352">
    <property type="entry name" value="THIOREDOXIN_2"/>
    <property type="match status" value="1"/>
</dbReference>
<feature type="domain" description="Thioredoxin" evidence="2">
    <location>
        <begin position="9"/>
        <end position="158"/>
    </location>
</feature>
<protein>
    <recommendedName>
        <fullName evidence="2">Thioredoxin domain-containing protein</fullName>
    </recommendedName>
</protein>
<evidence type="ECO:0000313" key="3">
    <source>
        <dbReference type="EMBL" id="KAG7666056.1"/>
    </source>
</evidence>
<evidence type="ECO:0000259" key="2">
    <source>
        <dbReference type="PROSITE" id="PS51352"/>
    </source>
</evidence>
<dbReference type="CDD" id="cd02961">
    <property type="entry name" value="PDI_a_family"/>
    <property type="match status" value="1"/>
</dbReference>
<evidence type="ECO:0000313" key="4">
    <source>
        <dbReference type="Proteomes" id="UP000694255"/>
    </source>
</evidence>
<dbReference type="RefSeq" id="XP_049266288.1">
    <property type="nucleotide sequence ID" value="XM_049408886.1"/>
</dbReference>
<feature type="signal peptide" evidence="1">
    <location>
        <begin position="1"/>
        <end position="21"/>
    </location>
</feature>
<reference evidence="3 4" key="1">
    <citation type="journal article" date="2021" name="DNA Res.">
        <title>Genome analysis of Candida subhashii reveals its hybrid nature and dual mitochondrial genome conformations.</title>
        <authorList>
            <person name="Mixao V."/>
            <person name="Hegedusova E."/>
            <person name="Saus E."/>
            <person name="Pryszcz L.P."/>
            <person name="Cillingova A."/>
            <person name="Nosek J."/>
            <person name="Gabaldon T."/>
        </authorList>
    </citation>
    <scope>NUCLEOTIDE SEQUENCE [LARGE SCALE GENOMIC DNA]</scope>
    <source>
        <strain evidence="3 4">CBS 10753</strain>
    </source>
</reference>
<dbReference type="AlphaFoldDB" id="A0A8J5QT29"/>
<dbReference type="GO" id="GO:0005788">
    <property type="term" value="C:endoplasmic reticulum lumen"/>
    <property type="evidence" value="ECO:0007669"/>
    <property type="project" value="TreeGrafter"/>
</dbReference>
<accession>A0A8J5QT29</accession>
<dbReference type="Proteomes" id="UP000694255">
    <property type="component" value="Unassembled WGS sequence"/>
</dbReference>
<organism evidence="3 4">
    <name type="scientific">[Candida] subhashii</name>
    <dbReference type="NCBI Taxonomy" id="561895"/>
    <lineage>
        <taxon>Eukaryota</taxon>
        <taxon>Fungi</taxon>
        <taxon>Dikarya</taxon>
        <taxon>Ascomycota</taxon>
        <taxon>Saccharomycotina</taxon>
        <taxon>Pichiomycetes</taxon>
        <taxon>Debaryomycetaceae</taxon>
        <taxon>Spathaspora</taxon>
    </lineage>
</organism>
<dbReference type="Pfam" id="PF00085">
    <property type="entry name" value="Thioredoxin"/>
    <property type="match status" value="1"/>
</dbReference>
<dbReference type="GO" id="GO:0034976">
    <property type="term" value="P:response to endoplasmic reticulum stress"/>
    <property type="evidence" value="ECO:0007669"/>
    <property type="project" value="TreeGrafter"/>
</dbReference>
<name>A0A8J5QT29_9ASCO</name>
<dbReference type="EMBL" id="JAGSYN010000044">
    <property type="protein sequence ID" value="KAG7666056.1"/>
    <property type="molecule type" value="Genomic_DNA"/>
</dbReference>
<evidence type="ECO:0000256" key="1">
    <source>
        <dbReference type="SAM" id="SignalP"/>
    </source>
</evidence>
<keyword evidence="1" id="KW-0732">Signal</keyword>